<organism evidence="3 4">
    <name type="scientific">Flavobacterium endoglycinae</name>
    <dbReference type="NCBI Taxonomy" id="2816357"/>
    <lineage>
        <taxon>Bacteria</taxon>
        <taxon>Pseudomonadati</taxon>
        <taxon>Bacteroidota</taxon>
        <taxon>Flavobacteriia</taxon>
        <taxon>Flavobacteriales</taxon>
        <taxon>Flavobacteriaceae</taxon>
        <taxon>Flavobacterium</taxon>
    </lineage>
</organism>
<evidence type="ECO:0000259" key="2">
    <source>
        <dbReference type="Pfam" id="PF03807"/>
    </source>
</evidence>
<dbReference type="PANTHER" id="PTHR14239">
    <property type="entry name" value="DUDULIN-RELATED"/>
    <property type="match status" value="1"/>
</dbReference>
<dbReference type="EMBL" id="CP071448">
    <property type="protein sequence ID" value="QSW88904.1"/>
    <property type="molecule type" value="Genomic_DNA"/>
</dbReference>
<dbReference type="PANTHER" id="PTHR14239:SF10">
    <property type="entry name" value="REDUCTASE"/>
    <property type="match status" value="1"/>
</dbReference>
<evidence type="ECO:0000313" key="4">
    <source>
        <dbReference type="Proteomes" id="UP000663440"/>
    </source>
</evidence>
<sequence length="195" mass="21646">MKIGIIGISSLTMELAFRSARQGYTVTVYNPKGNSLIRDALEKFGPTATTGTLEQAASADIILLFIPKDDLENVLNQLPDVSGKIIIHTSGLIFDPQTLLSGITNAMTYKITASLLPQAHVVKLFHPVDLQDKNDVRNKEQIFFIADHRASKNYVKNFLKQLDFSPVDLSGRIHLQNKGLNLDSIFHSSARRLDN</sequence>
<dbReference type="SUPFAM" id="SSF51735">
    <property type="entry name" value="NAD(P)-binding Rossmann-fold domains"/>
    <property type="match status" value="1"/>
</dbReference>
<proteinExistence type="predicted"/>
<dbReference type="InterPro" id="IPR028939">
    <property type="entry name" value="P5C_Rdtase_cat_N"/>
</dbReference>
<dbReference type="Proteomes" id="UP000663440">
    <property type="component" value="Chromosome"/>
</dbReference>
<dbReference type="RefSeq" id="WP_207296103.1">
    <property type="nucleotide sequence ID" value="NZ_CP071448.1"/>
</dbReference>
<name>A0ABX7QE22_9FLAO</name>
<keyword evidence="4" id="KW-1185">Reference proteome</keyword>
<dbReference type="Pfam" id="PF03807">
    <property type="entry name" value="F420_oxidored"/>
    <property type="match status" value="1"/>
</dbReference>
<reference evidence="3 4" key="1">
    <citation type="submission" date="2021-03" db="EMBL/GenBank/DDBJ databases">
        <title>Flavobacterium kribbensis sp. nov, an endophytic bacteria, isolated from soybean.</title>
        <authorList>
            <person name="Lee J."/>
            <person name="Seo J."/>
        </authorList>
    </citation>
    <scope>NUCLEOTIDE SEQUENCE [LARGE SCALE GENOMIC DNA]</scope>
    <source>
        <strain evidence="3 4">BB8</strain>
    </source>
</reference>
<dbReference type="InterPro" id="IPR036291">
    <property type="entry name" value="NAD(P)-bd_dom_sf"/>
</dbReference>
<accession>A0ABX7QE22</accession>
<keyword evidence="1" id="KW-0560">Oxidoreductase</keyword>
<evidence type="ECO:0000313" key="3">
    <source>
        <dbReference type="EMBL" id="QSW88904.1"/>
    </source>
</evidence>
<evidence type="ECO:0000256" key="1">
    <source>
        <dbReference type="ARBA" id="ARBA00023002"/>
    </source>
</evidence>
<protein>
    <submittedName>
        <fullName evidence="3">NAD(P)-binding domain-containing protein</fullName>
    </submittedName>
</protein>
<dbReference type="Gene3D" id="3.40.50.720">
    <property type="entry name" value="NAD(P)-binding Rossmann-like Domain"/>
    <property type="match status" value="1"/>
</dbReference>
<feature type="domain" description="Pyrroline-5-carboxylate reductase catalytic N-terminal" evidence="2">
    <location>
        <begin position="2"/>
        <end position="89"/>
    </location>
</feature>
<gene>
    <name evidence="3" type="ORF">J0383_22020</name>
</gene>
<dbReference type="InterPro" id="IPR051267">
    <property type="entry name" value="STEAP_metalloreductase"/>
</dbReference>